<dbReference type="InterPro" id="IPR013103">
    <property type="entry name" value="RVT_2"/>
</dbReference>
<proteinExistence type="predicted"/>
<evidence type="ECO:0000313" key="2">
    <source>
        <dbReference type="EMBL" id="KAL0427865.1"/>
    </source>
</evidence>
<reference evidence="2" key="1">
    <citation type="submission" date="2020-06" db="EMBL/GenBank/DDBJ databases">
        <authorList>
            <person name="Li T."/>
            <person name="Hu X."/>
            <person name="Zhang T."/>
            <person name="Song X."/>
            <person name="Zhang H."/>
            <person name="Dai N."/>
            <person name="Sheng W."/>
            <person name="Hou X."/>
            <person name="Wei L."/>
        </authorList>
    </citation>
    <scope>NUCLEOTIDE SEQUENCE</scope>
    <source>
        <strain evidence="2">KEN1</strain>
        <tissue evidence="2">Leaf</tissue>
    </source>
</reference>
<dbReference type="PANTHER" id="PTHR11439:SF467">
    <property type="entry name" value="INTEGRASE CATALYTIC DOMAIN-CONTAINING PROTEIN"/>
    <property type="match status" value="1"/>
</dbReference>
<accession>A0AAW2VFV1</accession>
<feature type="domain" description="Reverse transcriptase Ty1/copia-type" evidence="1">
    <location>
        <begin position="180"/>
        <end position="290"/>
    </location>
</feature>
<organism evidence="2">
    <name type="scientific">Sesamum latifolium</name>
    <dbReference type="NCBI Taxonomy" id="2727402"/>
    <lineage>
        <taxon>Eukaryota</taxon>
        <taxon>Viridiplantae</taxon>
        <taxon>Streptophyta</taxon>
        <taxon>Embryophyta</taxon>
        <taxon>Tracheophyta</taxon>
        <taxon>Spermatophyta</taxon>
        <taxon>Magnoliopsida</taxon>
        <taxon>eudicotyledons</taxon>
        <taxon>Gunneridae</taxon>
        <taxon>Pentapetalae</taxon>
        <taxon>asterids</taxon>
        <taxon>lamiids</taxon>
        <taxon>Lamiales</taxon>
        <taxon>Pedaliaceae</taxon>
        <taxon>Sesamum</taxon>
    </lineage>
</organism>
<dbReference type="AlphaFoldDB" id="A0AAW2VFV1"/>
<comment type="caution">
    <text evidence="2">The sequence shown here is derived from an EMBL/GenBank/DDBJ whole genome shotgun (WGS) entry which is preliminary data.</text>
</comment>
<protein>
    <submittedName>
        <fullName evidence="2">Copia protein</fullName>
    </submittedName>
</protein>
<evidence type="ECO:0000259" key="1">
    <source>
        <dbReference type="Pfam" id="PF07727"/>
    </source>
</evidence>
<gene>
    <name evidence="2" type="ORF">Slati_2961300</name>
</gene>
<reference evidence="2" key="2">
    <citation type="journal article" date="2024" name="Plant">
        <title>Genomic evolution and insights into agronomic trait innovations of Sesamum species.</title>
        <authorList>
            <person name="Miao H."/>
            <person name="Wang L."/>
            <person name="Qu L."/>
            <person name="Liu H."/>
            <person name="Sun Y."/>
            <person name="Le M."/>
            <person name="Wang Q."/>
            <person name="Wei S."/>
            <person name="Zheng Y."/>
            <person name="Lin W."/>
            <person name="Duan Y."/>
            <person name="Cao H."/>
            <person name="Xiong S."/>
            <person name="Wang X."/>
            <person name="Wei L."/>
            <person name="Li C."/>
            <person name="Ma Q."/>
            <person name="Ju M."/>
            <person name="Zhao R."/>
            <person name="Li G."/>
            <person name="Mu C."/>
            <person name="Tian Q."/>
            <person name="Mei H."/>
            <person name="Zhang T."/>
            <person name="Gao T."/>
            <person name="Zhang H."/>
        </authorList>
    </citation>
    <scope>NUCLEOTIDE SEQUENCE</scope>
    <source>
        <strain evidence="2">KEN1</strain>
    </source>
</reference>
<name>A0AAW2VFV1_9LAMI</name>
<dbReference type="PANTHER" id="PTHR11439">
    <property type="entry name" value="GAG-POL-RELATED RETROTRANSPOSON"/>
    <property type="match status" value="1"/>
</dbReference>
<dbReference type="EMBL" id="JACGWN010000010">
    <property type="protein sequence ID" value="KAL0427865.1"/>
    <property type="molecule type" value="Genomic_DNA"/>
</dbReference>
<sequence>MYAFRDVRLRFYCPSNSTRIVESKNAKFLEDDLISGSDKGLSIRSNVDHSESQPSTSNNGLIVVVHNTPIVQTRVEQPIQHVPQVDDNEQVDSVAPHIPKNVEQPVDQRAPPENVDTTLRRSIRIKRSSISSDYMVNLQESEFNIGVENDPETFSQDMKNRESNFWYDSMKDEMSSMTFNKVWDLVELPDDFKTIGCKWVFEIKKDSLCNIERHKARLVAKGFTQREEIDYKETFSHVSKKDSLYIIMALVAHFDMDLHQMGVKTIFLNGVHKEEVYMKQPEGFSSSNGEHLGDKLHLNQCPKNDLKREQMKDIPYASAIGNLMYAQVCTRPDIAFVVEMLGRYQSNPGLDHWRAAKKVMSRAVSWRSAKQTLITASTMEVEYVSCFEATSHGMPPKNFKDHVARMGIGPMM</sequence>
<dbReference type="Pfam" id="PF07727">
    <property type="entry name" value="RVT_2"/>
    <property type="match status" value="1"/>
</dbReference>